<reference evidence="1 2" key="1">
    <citation type="journal article" date="2020" name="Cell">
        <title>Large-Scale Comparative Analyses of Tick Genomes Elucidate Their Genetic Diversity and Vector Capacities.</title>
        <authorList>
            <consortium name="Tick Genome and Microbiome Consortium (TIGMIC)"/>
            <person name="Jia N."/>
            <person name="Wang J."/>
            <person name="Shi W."/>
            <person name="Du L."/>
            <person name="Sun Y."/>
            <person name="Zhan W."/>
            <person name="Jiang J.F."/>
            <person name="Wang Q."/>
            <person name="Zhang B."/>
            <person name="Ji P."/>
            <person name="Bell-Sakyi L."/>
            <person name="Cui X.M."/>
            <person name="Yuan T.T."/>
            <person name="Jiang B.G."/>
            <person name="Yang W.F."/>
            <person name="Lam T.T."/>
            <person name="Chang Q.C."/>
            <person name="Ding S.J."/>
            <person name="Wang X.J."/>
            <person name="Zhu J.G."/>
            <person name="Ruan X.D."/>
            <person name="Zhao L."/>
            <person name="Wei J.T."/>
            <person name="Ye R.Z."/>
            <person name="Que T.C."/>
            <person name="Du C.H."/>
            <person name="Zhou Y.H."/>
            <person name="Cheng J.X."/>
            <person name="Dai P.F."/>
            <person name="Guo W.B."/>
            <person name="Han X.H."/>
            <person name="Huang E.J."/>
            <person name="Li L.F."/>
            <person name="Wei W."/>
            <person name="Gao Y.C."/>
            <person name="Liu J.Z."/>
            <person name="Shao H.Z."/>
            <person name="Wang X."/>
            <person name="Wang C.C."/>
            <person name="Yang T.C."/>
            <person name="Huo Q.B."/>
            <person name="Li W."/>
            <person name="Chen H.Y."/>
            <person name="Chen S.E."/>
            <person name="Zhou L.G."/>
            <person name="Ni X.B."/>
            <person name="Tian J.H."/>
            <person name="Sheng Y."/>
            <person name="Liu T."/>
            <person name="Pan Y.S."/>
            <person name="Xia L.Y."/>
            <person name="Li J."/>
            <person name="Zhao F."/>
            <person name="Cao W.C."/>
        </authorList>
    </citation>
    <scope>NUCLEOTIDE SEQUENCE [LARGE SCALE GENOMIC DNA]</scope>
    <source>
        <strain evidence="1">Iper-2018</strain>
    </source>
</reference>
<gene>
    <name evidence="1" type="ORF">HPB47_011955</name>
</gene>
<name>A0AC60NUV4_IXOPE</name>
<organism evidence="1 2">
    <name type="scientific">Ixodes persulcatus</name>
    <name type="common">Taiga tick</name>
    <dbReference type="NCBI Taxonomy" id="34615"/>
    <lineage>
        <taxon>Eukaryota</taxon>
        <taxon>Metazoa</taxon>
        <taxon>Ecdysozoa</taxon>
        <taxon>Arthropoda</taxon>
        <taxon>Chelicerata</taxon>
        <taxon>Arachnida</taxon>
        <taxon>Acari</taxon>
        <taxon>Parasitiformes</taxon>
        <taxon>Ixodida</taxon>
        <taxon>Ixodoidea</taxon>
        <taxon>Ixodidae</taxon>
        <taxon>Ixodinae</taxon>
        <taxon>Ixodes</taxon>
    </lineage>
</organism>
<evidence type="ECO:0000313" key="2">
    <source>
        <dbReference type="Proteomes" id="UP000805193"/>
    </source>
</evidence>
<proteinExistence type="predicted"/>
<sequence length="595" mass="66342">MRKALIISSGRPLLVVGDFNANHTSWGYRKNCRKGTSVWTFIQNEGLTLLNDTNYPTRIGNSVQHNTSPDLTLSKNISTCTWTNTAQSLGSDHYIINTEVSLSSLAPAKKRKLEVVDWDKFRQIRNNAPETITNLDAWTKALTQDMALATSTIPDTPEADVADSRLLHLWEAHASMHKRWLANKHNRTLKQRIAALVKEIEAHASQLTRQHWGQLCDRMSGNLVAHYAAKVGLACSPTKSELLILRPPRCRTDLGPPPNIQVTLEGTPIPEAEKLRLNPTNSLRPTHCIPGAIQRTLSVHSLPKNMHPTHHQARRNARAKALYKHYGHQQEAVCVDAAEYPSKSAYALSVVNRSLLPIASGSILTDTSQEAEEAAIALAISSTTATLIFSDSKTAIRNFAKGQIHTPAFRLLSANPATPRPIQIIWVPAHAGHPGNEAAHTIARAYVDRAGRTLEPGCARDRMVSYHEISLHYREQRLYYPPPDKSLTKLEQVTWRQLQSRTFLSPAHLAIIHPGLFSPECTLCDAPKADFHHILYKCSELQPPSEWLLTDLERWEVAVTSSDPAVQKQLVDWALEVAARHQLPAISRDHEPTHT</sequence>
<keyword evidence="2" id="KW-1185">Reference proteome</keyword>
<dbReference type="Proteomes" id="UP000805193">
    <property type="component" value="Unassembled WGS sequence"/>
</dbReference>
<accession>A0AC60NUV4</accession>
<evidence type="ECO:0000313" key="1">
    <source>
        <dbReference type="EMBL" id="KAG0410929.1"/>
    </source>
</evidence>
<comment type="caution">
    <text evidence="1">The sequence shown here is derived from an EMBL/GenBank/DDBJ whole genome shotgun (WGS) entry which is preliminary data.</text>
</comment>
<dbReference type="EMBL" id="JABSTQ010011473">
    <property type="protein sequence ID" value="KAG0410929.1"/>
    <property type="molecule type" value="Genomic_DNA"/>
</dbReference>
<protein>
    <submittedName>
        <fullName evidence="1">Uncharacterized protein</fullName>
    </submittedName>
</protein>